<protein>
    <submittedName>
        <fullName evidence="1">Uncharacterized protein</fullName>
    </submittedName>
</protein>
<dbReference type="GeneID" id="87914913"/>
<sequence>MAPQRCITQTDWFMGVPIPESEKPTDSDEGFFVAQPQTPPDQISEKTIKNWECSRYRLKFARLLDFDGVLRTASLLSRYLGFSTRQQFYYFVDFIVSYRRGHLKSLTVRNWANLDELVPVLTVIACMYKLIMSNLLRFMESTVGLENECVWDIHHEDWQRAYAVIAFVKTRRANFNRCPRAGSPKYTACRKFTPECFAYASPDVIDPVAARQGNVTDNSEE</sequence>
<comment type="caution">
    <text evidence="1">The sequence shown here is derived from an EMBL/GenBank/DDBJ whole genome shotgun (WGS) entry which is preliminary data.</text>
</comment>
<proteinExistence type="predicted"/>
<organism evidence="1 2">
    <name type="scientific">Trichoderma aggressivum f. europaeum</name>
    <dbReference type="NCBI Taxonomy" id="173218"/>
    <lineage>
        <taxon>Eukaryota</taxon>
        <taxon>Fungi</taxon>
        <taxon>Dikarya</taxon>
        <taxon>Ascomycota</taxon>
        <taxon>Pezizomycotina</taxon>
        <taxon>Sordariomycetes</taxon>
        <taxon>Hypocreomycetidae</taxon>
        <taxon>Hypocreales</taxon>
        <taxon>Hypocreaceae</taxon>
        <taxon>Trichoderma</taxon>
    </lineage>
</organism>
<accession>A0AAE1LZ98</accession>
<dbReference type="EMBL" id="JAWRVG010000092">
    <property type="protein sequence ID" value="KAK4060039.1"/>
    <property type="molecule type" value="Genomic_DNA"/>
</dbReference>
<dbReference type="RefSeq" id="XP_062750142.1">
    <property type="nucleotide sequence ID" value="XM_062895009.1"/>
</dbReference>
<dbReference type="AlphaFoldDB" id="A0AAE1LZ98"/>
<dbReference type="Proteomes" id="UP001273209">
    <property type="component" value="Unassembled WGS sequence"/>
</dbReference>
<evidence type="ECO:0000313" key="1">
    <source>
        <dbReference type="EMBL" id="KAK4060039.1"/>
    </source>
</evidence>
<keyword evidence="2" id="KW-1185">Reference proteome</keyword>
<gene>
    <name evidence="1" type="ORF">Triagg1_10888</name>
</gene>
<reference evidence="1" key="1">
    <citation type="submission" date="2023-11" db="EMBL/GenBank/DDBJ databases">
        <title>The genome sequences of three competitors of mushroom-forming fungi.</title>
        <authorList>
            <person name="Beijen E."/>
            <person name="Ohm R.A."/>
        </authorList>
    </citation>
    <scope>NUCLEOTIDE SEQUENCE</scope>
    <source>
        <strain evidence="1">CBS 100526</strain>
    </source>
</reference>
<name>A0AAE1LZ98_9HYPO</name>
<evidence type="ECO:0000313" key="2">
    <source>
        <dbReference type="Proteomes" id="UP001273209"/>
    </source>
</evidence>